<protein>
    <recommendedName>
        <fullName evidence="3">F-box domain-containing protein</fullName>
    </recommendedName>
</protein>
<evidence type="ECO:0000313" key="2">
    <source>
        <dbReference type="Proteomes" id="UP000053558"/>
    </source>
</evidence>
<dbReference type="EMBL" id="JH711582">
    <property type="protein sequence ID" value="EIW78533.1"/>
    <property type="molecule type" value="Genomic_DNA"/>
</dbReference>
<dbReference type="AlphaFoldDB" id="A0A5M3MHF1"/>
<dbReference type="GeneID" id="19205793"/>
<dbReference type="RefSeq" id="XP_007771551.1">
    <property type="nucleotide sequence ID" value="XM_007773361.1"/>
</dbReference>
<dbReference type="Proteomes" id="UP000053558">
    <property type="component" value="Unassembled WGS sequence"/>
</dbReference>
<comment type="caution">
    <text evidence="1">The sequence shown here is derived from an EMBL/GenBank/DDBJ whole genome shotgun (WGS) entry which is preliminary data.</text>
</comment>
<accession>A0A5M3MHF1</accession>
<evidence type="ECO:0008006" key="3">
    <source>
        <dbReference type="Google" id="ProtNLM"/>
    </source>
</evidence>
<proteinExistence type="predicted"/>
<name>A0A5M3MHF1_CONPW</name>
<keyword evidence="2" id="KW-1185">Reference proteome</keyword>
<dbReference type="OrthoDB" id="3041441at2759"/>
<reference evidence="2" key="1">
    <citation type="journal article" date="2012" name="Science">
        <title>The Paleozoic origin of enzymatic lignin decomposition reconstructed from 31 fungal genomes.</title>
        <authorList>
            <person name="Floudas D."/>
            <person name="Binder M."/>
            <person name="Riley R."/>
            <person name="Barry K."/>
            <person name="Blanchette R.A."/>
            <person name="Henrissat B."/>
            <person name="Martinez A.T."/>
            <person name="Otillar R."/>
            <person name="Spatafora J.W."/>
            <person name="Yadav J.S."/>
            <person name="Aerts A."/>
            <person name="Benoit I."/>
            <person name="Boyd A."/>
            <person name="Carlson A."/>
            <person name="Copeland A."/>
            <person name="Coutinho P.M."/>
            <person name="de Vries R.P."/>
            <person name="Ferreira P."/>
            <person name="Findley K."/>
            <person name="Foster B."/>
            <person name="Gaskell J."/>
            <person name="Glotzer D."/>
            <person name="Gorecki P."/>
            <person name="Heitman J."/>
            <person name="Hesse C."/>
            <person name="Hori C."/>
            <person name="Igarashi K."/>
            <person name="Jurgens J.A."/>
            <person name="Kallen N."/>
            <person name="Kersten P."/>
            <person name="Kohler A."/>
            <person name="Kuees U."/>
            <person name="Kumar T.K.A."/>
            <person name="Kuo A."/>
            <person name="LaButti K."/>
            <person name="Larrondo L.F."/>
            <person name="Lindquist E."/>
            <person name="Ling A."/>
            <person name="Lombard V."/>
            <person name="Lucas S."/>
            <person name="Lundell T."/>
            <person name="Martin R."/>
            <person name="McLaughlin D.J."/>
            <person name="Morgenstern I."/>
            <person name="Morin E."/>
            <person name="Murat C."/>
            <person name="Nagy L.G."/>
            <person name="Nolan M."/>
            <person name="Ohm R.A."/>
            <person name="Patyshakuliyeva A."/>
            <person name="Rokas A."/>
            <person name="Ruiz-Duenas F.J."/>
            <person name="Sabat G."/>
            <person name="Salamov A."/>
            <person name="Samejima M."/>
            <person name="Schmutz J."/>
            <person name="Slot J.C."/>
            <person name="St John F."/>
            <person name="Stenlid J."/>
            <person name="Sun H."/>
            <person name="Sun S."/>
            <person name="Syed K."/>
            <person name="Tsang A."/>
            <person name="Wiebenga A."/>
            <person name="Young D."/>
            <person name="Pisabarro A."/>
            <person name="Eastwood D.C."/>
            <person name="Martin F."/>
            <person name="Cullen D."/>
            <person name="Grigoriev I.V."/>
            <person name="Hibbett D.S."/>
        </authorList>
    </citation>
    <scope>NUCLEOTIDE SEQUENCE [LARGE SCALE GENOMIC DNA]</scope>
    <source>
        <strain evidence="2">RWD-64-598 SS2</strain>
    </source>
</reference>
<evidence type="ECO:0000313" key="1">
    <source>
        <dbReference type="EMBL" id="EIW78533.1"/>
    </source>
</evidence>
<sequence length="235" mass="26986">MHRLFFIDEITLAIVNHVPADRDLSVLARVCQSFSEPALDVLWAALHSIVPLLKCLPPDLIEETLHDKQRLAAYTLKRPFTTTDWNILLKYARRVTALISMIIDPVEASKRGRFYKYERVDDAIFGVLCNPPFLRLFPKLRKLVWCDLDAREPLAFLRLLLVPSISDLTVVVERLPMDVCTQSLIVLLPNFCPAVENFCWVHNGIVSRTSDALRSPARVSNPCHRLRSSKPWIRF</sequence>
<dbReference type="KEGG" id="cput:CONPUDRAFT_167527"/>
<organism evidence="1 2">
    <name type="scientific">Coniophora puteana (strain RWD-64-598)</name>
    <name type="common">Brown rot fungus</name>
    <dbReference type="NCBI Taxonomy" id="741705"/>
    <lineage>
        <taxon>Eukaryota</taxon>
        <taxon>Fungi</taxon>
        <taxon>Dikarya</taxon>
        <taxon>Basidiomycota</taxon>
        <taxon>Agaricomycotina</taxon>
        <taxon>Agaricomycetes</taxon>
        <taxon>Agaricomycetidae</taxon>
        <taxon>Boletales</taxon>
        <taxon>Coniophorineae</taxon>
        <taxon>Coniophoraceae</taxon>
        <taxon>Coniophora</taxon>
    </lineage>
</organism>
<gene>
    <name evidence="1" type="ORF">CONPUDRAFT_167527</name>
</gene>